<dbReference type="PANTHER" id="PTHR30487:SF0">
    <property type="entry name" value="PREPILIN LEADER PEPTIDASE_N-METHYLTRANSFERASE-RELATED"/>
    <property type="match status" value="1"/>
</dbReference>
<evidence type="ECO:0000256" key="3">
    <source>
        <dbReference type="ARBA" id="ARBA00022475"/>
    </source>
</evidence>
<dbReference type="Pfam" id="PF06750">
    <property type="entry name" value="A24_N_bact"/>
    <property type="match status" value="1"/>
</dbReference>
<evidence type="ECO:0000256" key="1">
    <source>
        <dbReference type="ARBA" id="ARBA00004651"/>
    </source>
</evidence>
<feature type="domain" description="Prepilin type IV endopeptidase peptidase" evidence="8">
    <location>
        <begin position="107"/>
        <end position="232"/>
    </location>
</feature>
<evidence type="ECO:0000256" key="4">
    <source>
        <dbReference type="ARBA" id="ARBA00022692"/>
    </source>
</evidence>
<dbReference type="Gene3D" id="1.20.120.1220">
    <property type="match status" value="1"/>
</dbReference>
<keyword evidence="5 7" id="KW-1133">Transmembrane helix</keyword>
<comment type="subcellular location">
    <subcellularLocation>
        <location evidence="1">Cell membrane</location>
        <topology evidence="1">Multi-pass membrane protein</topology>
    </subcellularLocation>
</comment>
<evidence type="ECO:0000313" key="11">
    <source>
        <dbReference type="Proteomes" id="UP000176770"/>
    </source>
</evidence>
<protein>
    <recommendedName>
        <fullName evidence="12">Prepilin peptidase</fullName>
    </recommendedName>
</protein>
<evidence type="ECO:0000256" key="2">
    <source>
        <dbReference type="ARBA" id="ARBA00005801"/>
    </source>
</evidence>
<dbReference type="GO" id="GO:0005886">
    <property type="term" value="C:plasma membrane"/>
    <property type="evidence" value="ECO:0007669"/>
    <property type="project" value="UniProtKB-SubCell"/>
</dbReference>
<evidence type="ECO:0000259" key="8">
    <source>
        <dbReference type="Pfam" id="PF01478"/>
    </source>
</evidence>
<comment type="caution">
    <text evidence="10">The sequence shown here is derived from an EMBL/GenBank/DDBJ whole genome shotgun (WGS) entry which is preliminary data.</text>
</comment>
<gene>
    <name evidence="10" type="ORF">A3F94_01530</name>
</gene>
<dbReference type="GO" id="GO:0006465">
    <property type="term" value="P:signal peptide processing"/>
    <property type="evidence" value="ECO:0007669"/>
    <property type="project" value="TreeGrafter"/>
</dbReference>
<feature type="transmembrane region" description="Helical" evidence="7">
    <location>
        <begin position="97"/>
        <end position="117"/>
    </location>
</feature>
<dbReference type="EMBL" id="MHOK01000022">
    <property type="protein sequence ID" value="OGZ61511.1"/>
    <property type="molecule type" value="Genomic_DNA"/>
</dbReference>
<name>A0A1G2HGY4_9BACT</name>
<dbReference type="AlphaFoldDB" id="A0A1G2HGY4"/>
<evidence type="ECO:0000256" key="6">
    <source>
        <dbReference type="ARBA" id="ARBA00023136"/>
    </source>
</evidence>
<dbReference type="Pfam" id="PF01478">
    <property type="entry name" value="Peptidase_A24"/>
    <property type="match status" value="1"/>
</dbReference>
<evidence type="ECO:0008006" key="12">
    <source>
        <dbReference type="Google" id="ProtNLM"/>
    </source>
</evidence>
<feature type="transmembrane region" description="Helical" evidence="7">
    <location>
        <begin position="248"/>
        <end position="271"/>
    </location>
</feature>
<sequence>MHLFLVKGFLLGLITGSFLNVVINRLYAKEDIVKKRSYCPHCKKVLKWYELIPIVSFIVQKRRCRGCGDKISWQYPIVEIVTALLFLQASNNVGYQFIWETLFLWSILSGLIVIFVYDLKHFIIPDLVLVPIVVLVLIFRFLDFWSLGSSNLFKNWFAGWGIGIGNPQTVLASIAVALLVALPFAALHFLSRGTWMGFGDVKLAFFMGLLLGLHNALVALFVAFVAGGIMGVILILTKGKKLKSQIPFGPFLVLGTYVALFWGQGIIDWYFSLLL</sequence>
<accession>A0A1G2HGY4</accession>
<evidence type="ECO:0000256" key="5">
    <source>
        <dbReference type="ARBA" id="ARBA00022989"/>
    </source>
</evidence>
<feature type="domain" description="Prepilin peptidase A24 N-terminal" evidence="9">
    <location>
        <begin position="10"/>
        <end position="88"/>
    </location>
</feature>
<dbReference type="InterPro" id="IPR000045">
    <property type="entry name" value="Prepilin_IV_endopep_pep"/>
</dbReference>
<reference evidence="10 11" key="1">
    <citation type="journal article" date="2016" name="Nat. Commun.">
        <title>Thousands of microbial genomes shed light on interconnected biogeochemical processes in an aquifer system.</title>
        <authorList>
            <person name="Anantharaman K."/>
            <person name="Brown C.T."/>
            <person name="Hug L.A."/>
            <person name="Sharon I."/>
            <person name="Castelle C.J."/>
            <person name="Probst A.J."/>
            <person name="Thomas B.C."/>
            <person name="Singh A."/>
            <person name="Wilkins M.J."/>
            <person name="Karaoz U."/>
            <person name="Brodie E.L."/>
            <person name="Williams K.H."/>
            <person name="Hubbard S.S."/>
            <person name="Banfield J.F."/>
        </authorList>
    </citation>
    <scope>NUCLEOTIDE SEQUENCE [LARGE SCALE GENOMIC DNA]</scope>
</reference>
<evidence type="ECO:0000313" key="10">
    <source>
        <dbReference type="EMBL" id="OGZ61511.1"/>
    </source>
</evidence>
<feature type="transmembrane region" description="Helical" evidence="7">
    <location>
        <begin position="123"/>
        <end position="142"/>
    </location>
</feature>
<dbReference type="GO" id="GO:0004190">
    <property type="term" value="F:aspartic-type endopeptidase activity"/>
    <property type="evidence" value="ECO:0007669"/>
    <property type="project" value="InterPro"/>
</dbReference>
<dbReference type="InterPro" id="IPR010627">
    <property type="entry name" value="Prepilin_pept_A24_N"/>
</dbReference>
<feature type="transmembrane region" description="Helical" evidence="7">
    <location>
        <begin position="203"/>
        <end position="236"/>
    </location>
</feature>
<dbReference type="InterPro" id="IPR050882">
    <property type="entry name" value="Prepilin_peptidase/N-MTase"/>
</dbReference>
<keyword evidence="6 7" id="KW-0472">Membrane</keyword>
<feature type="transmembrane region" description="Helical" evidence="7">
    <location>
        <begin position="6"/>
        <end position="27"/>
    </location>
</feature>
<keyword evidence="4 7" id="KW-0812">Transmembrane</keyword>
<dbReference type="PANTHER" id="PTHR30487">
    <property type="entry name" value="TYPE 4 PREPILIN-LIKE PROTEINS LEADER PEPTIDE-PROCESSING ENZYME"/>
    <property type="match status" value="1"/>
</dbReference>
<feature type="transmembrane region" description="Helical" evidence="7">
    <location>
        <begin position="170"/>
        <end position="191"/>
    </location>
</feature>
<keyword evidence="3" id="KW-1003">Cell membrane</keyword>
<proteinExistence type="inferred from homology"/>
<evidence type="ECO:0000259" key="9">
    <source>
        <dbReference type="Pfam" id="PF06750"/>
    </source>
</evidence>
<evidence type="ECO:0000256" key="7">
    <source>
        <dbReference type="SAM" id="Phobius"/>
    </source>
</evidence>
<dbReference type="STRING" id="1802165.A3F94_01530"/>
<organism evidence="10 11">
    <name type="scientific">Candidatus Spechtbacteria bacterium RIFCSPLOWO2_12_FULL_38_22</name>
    <dbReference type="NCBI Taxonomy" id="1802165"/>
    <lineage>
        <taxon>Bacteria</taxon>
        <taxon>Candidatus Spechtiibacteriota</taxon>
    </lineage>
</organism>
<comment type="similarity">
    <text evidence="2">Belongs to the peptidase A24 family.</text>
</comment>
<dbReference type="Proteomes" id="UP000176770">
    <property type="component" value="Unassembled WGS sequence"/>
</dbReference>